<keyword evidence="3" id="KW-1185">Reference proteome</keyword>
<dbReference type="EMBL" id="JAAALK010000080">
    <property type="protein sequence ID" value="KAG8094522.1"/>
    <property type="molecule type" value="Genomic_DNA"/>
</dbReference>
<feature type="compositionally biased region" description="Basic and acidic residues" evidence="1">
    <location>
        <begin position="13"/>
        <end position="25"/>
    </location>
</feature>
<feature type="region of interest" description="Disordered" evidence="1">
    <location>
        <begin position="1"/>
        <end position="25"/>
    </location>
</feature>
<dbReference type="AlphaFoldDB" id="A0A8J5WTM6"/>
<evidence type="ECO:0000256" key="1">
    <source>
        <dbReference type="SAM" id="MobiDB-lite"/>
    </source>
</evidence>
<gene>
    <name evidence="2" type="ORF">GUJ93_ZPchr0012g22074</name>
</gene>
<accession>A0A8J5WTM6</accession>
<evidence type="ECO:0000313" key="3">
    <source>
        <dbReference type="Proteomes" id="UP000729402"/>
    </source>
</evidence>
<sequence length="146" mass="16593">MGAEAAEGVLRSPVEEESKEAQEKAWKDDAEIQVDVISMDVKSLLGWESSYVSRLVFYVASVVLGQLHRGGYVRQDTRQGIDDPWVWEGVEAIDKVQEVGGKGRWWGVDVAARRWRRSARDDSQELRADLWKPFDKTCGLGEGRRR</sequence>
<reference evidence="2" key="1">
    <citation type="journal article" date="2021" name="bioRxiv">
        <title>Whole Genome Assembly and Annotation of Northern Wild Rice, Zizania palustris L., Supports a Whole Genome Duplication in the Zizania Genus.</title>
        <authorList>
            <person name="Haas M."/>
            <person name="Kono T."/>
            <person name="Macchietto M."/>
            <person name="Millas R."/>
            <person name="McGilp L."/>
            <person name="Shao M."/>
            <person name="Duquette J."/>
            <person name="Hirsch C.N."/>
            <person name="Kimball J."/>
        </authorList>
    </citation>
    <scope>NUCLEOTIDE SEQUENCE</scope>
    <source>
        <tissue evidence="2">Fresh leaf tissue</tissue>
    </source>
</reference>
<comment type="caution">
    <text evidence="2">The sequence shown here is derived from an EMBL/GenBank/DDBJ whole genome shotgun (WGS) entry which is preliminary data.</text>
</comment>
<dbReference type="Proteomes" id="UP000729402">
    <property type="component" value="Unassembled WGS sequence"/>
</dbReference>
<reference evidence="2" key="2">
    <citation type="submission" date="2021-02" db="EMBL/GenBank/DDBJ databases">
        <authorList>
            <person name="Kimball J.A."/>
            <person name="Haas M.W."/>
            <person name="Macchietto M."/>
            <person name="Kono T."/>
            <person name="Duquette J."/>
            <person name="Shao M."/>
        </authorList>
    </citation>
    <scope>NUCLEOTIDE SEQUENCE</scope>
    <source>
        <tissue evidence="2">Fresh leaf tissue</tissue>
    </source>
</reference>
<proteinExistence type="predicted"/>
<name>A0A8J5WTM6_ZIZPA</name>
<protein>
    <submittedName>
        <fullName evidence="2">Uncharacterized protein</fullName>
    </submittedName>
</protein>
<organism evidence="2 3">
    <name type="scientific">Zizania palustris</name>
    <name type="common">Northern wild rice</name>
    <dbReference type="NCBI Taxonomy" id="103762"/>
    <lineage>
        <taxon>Eukaryota</taxon>
        <taxon>Viridiplantae</taxon>
        <taxon>Streptophyta</taxon>
        <taxon>Embryophyta</taxon>
        <taxon>Tracheophyta</taxon>
        <taxon>Spermatophyta</taxon>
        <taxon>Magnoliopsida</taxon>
        <taxon>Liliopsida</taxon>
        <taxon>Poales</taxon>
        <taxon>Poaceae</taxon>
        <taxon>BOP clade</taxon>
        <taxon>Oryzoideae</taxon>
        <taxon>Oryzeae</taxon>
        <taxon>Zizaniinae</taxon>
        <taxon>Zizania</taxon>
    </lineage>
</organism>
<evidence type="ECO:0000313" key="2">
    <source>
        <dbReference type="EMBL" id="KAG8094522.1"/>
    </source>
</evidence>